<keyword evidence="3 6" id="KW-0812">Transmembrane</keyword>
<comment type="subcellular location">
    <subcellularLocation>
        <location evidence="6">Golgi apparatus membrane</location>
        <topology evidence="6">Multi-pass membrane protein</topology>
    </subcellularLocation>
    <subcellularLocation>
        <location evidence="1">Membrane</location>
        <topology evidence="1">Multi-pass membrane protein</topology>
    </subcellularLocation>
</comment>
<dbReference type="eggNOG" id="KOG3114">
    <property type="taxonomic scope" value="Eukaryota"/>
</dbReference>
<evidence type="ECO:0000313" key="9">
    <source>
        <dbReference type="EMBL" id="EPE03425.1"/>
    </source>
</evidence>
<gene>
    <name evidence="9" type="ORF">F503_07728</name>
</gene>
<dbReference type="AlphaFoldDB" id="S3CRY1"/>
<dbReference type="GO" id="GO:0016192">
    <property type="term" value="P:vesicle-mediated transport"/>
    <property type="evidence" value="ECO:0007669"/>
    <property type="project" value="InterPro"/>
</dbReference>
<keyword evidence="4 6" id="KW-1133">Transmembrane helix</keyword>
<name>S3CRY1_OPHP1</name>
<evidence type="ECO:0000256" key="2">
    <source>
        <dbReference type="ARBA" id="ARBA00010596"/>
    </source>
</evidence>
<dbReference type="STRING" id="1262450.S3CRY1"/>
<dbReference type="GO" id="GO:0000139">
    <property type="term" value="C:Golgi membrane"/>
    <property type="evidence" value="ECO:0007669"/>
    <property type="project" value="UniProtKB-SubCell"/>
</dbReference>
<dbReference type="Proteomes" id="UP000016923">
    <property type="component" value="Unassembled WGS sequence"/>
</dbReference>
<dbReference type="EMBL" id="KE148168">
    <property type="protein sequence ID" value="EPE03425.1"/>
    <property type="molecule type" value="Genomic_DNA"/>
</dbReference>
<evidence type="ECO:0000256" key="7">
    <source>
        <dbReference type="SAM" id="MobiDB-lite"/>
    </source>
</evidence>
<evidence type="ECO:0000256" key="5">
    <source>
        <dbReference type="ARBA" id="ARBA00023136"/>
    </source>
</evidence>
<comment type="similarity">
    <text evidence="2 6">Belongs to the YIP1 family.</text>
</comment>
<keyword evidence="5 6" id="KW-0472">Membrane</keyword>
<feature type="transmembrane region" description="Helical" evidence="6">
    <location>
        <begin position="117"/>
        <end position="138"/>
    </location>
</feature>
<protein>
    <recommendedName>
        <fullName evidence="6">Protein YIP</fullName>
    </recommendedName>
</protein>
<feature type="transmembrane region" description="Helical" evidence="6">
    <location>
        <begin position="190"/>
        <end position="209"/>
    </location>
</feature>
<dbReference type="HOGENOM" id="CLU_059606_2_1_1"/>
<evidence type="ECO:0000256" key="4">
    <source>
        <dbReference type="ARBA" id="ARBA00022989"/>
    </source>
</evidence>
<dbReference type="OrthoDB" id="10256463at2759"/>
<dbReference type="Pfam" id="PF04893">
    <property type="entry name" value="Yip1"/>
    <property type="match status" value="1"/>
</dbReference>
<feature type="transmembrane region" description="Helical" evidence="6">
    <location>
        <begin position="245"/>
        <end position="267"/>
    </location>
</feature>
<evidence type="ECO:0000256" key="3">
    <source>
        <dbReference type="ARBA" id="ARBA00022692"/>
    </source>
</evidence>
<accession>S3CRY1</accession>
<dbReference type="PANTHER" id="PTHR12822:SF2">
    <property type="entry name" value="PROTEIN YIPF"/>
    <property type="match status" value="1"/>
</dbReference>
<proteinExistence type="inferred from homology"/>
<sequence length="288" mass="31057">MANAGYDAVVDVDDEGDLGHTDLREDLEFHNSNFNDSIPGGRKPGSGGGLPPPVTASGSGSGGSGVSGKRFLWTMSFYAQFFDVDTSAVLARCWAALYPRANFLDVLEGNADLYGPFWIATTVVFILFLSGTISQYLATTGSEPFAYDFTLLSGAAGLIYGYTLIIPVLLFAALRYFGSESANLLECWALYGYGNLIWIPVALIGWSHIDILNWVFVAVGFGLSVMFLLRNLYPVLSATDKQTSKILLIIVVVLHLGLAVTIKFLFFAHHSPVTKSPATPEGDAPAMF</sequence>
<evidence type="ECO:0000259" key="8">
    <source>
        <dbReference type="Pfam" id="PF04893"/>
    </source>
</evidence>
<evidence type="ECO:0000313" key="10">
    <source>
        <dbReference type="Proteomes" id="UP000016923"/>
    </source>
</evidence>
<dbReference type="InterPro" id="IPR039765">
    <property type="entry name" value="Yip5/YIPF1/YIPF2"/>
</dbReference>
<feature type="domain" description="Yip1" evidence="8">
    <location>
        <begin position="97"/>
        <end position="259"/>
    </location>
</feature>
<dbReference type="PANTHER" id="PTHR12822">
    <property type="entry name" value="PROTEIN YIPF"/>
    <property type="match status" value="1"/>
</dbReference>
<evidence type="ECO:0000256" key="1">
    <source>
        <dbReference type="ARBA" id="ARBA00004141"/>
    </source>
</evidence>
<dbReference type="InterPro" id="IPR006977">
    <property type="entry name" value="Yip1_dom"/>
</dbReference>
<feature type="transmembrane region" description="Helical" evidence="6">
    <location>
        <begin position="215"/>
        <end position="233"/>
    </location>
</feature>
<evidence type="ECO:0000256" key="6">
    <source>
        <dbReference type="RuleBase" id="RU361264"/>
    </source>
</evidence>
<reference evidence="9 10" key="1">
    <citation type="journal article" date="2013" name="BMC Genomics">
        <title>The genome and transcriptome of the pine saprophyte Ophiostoma piceae, and a comparison with the bark beetle-associated pine pathogen Grosmannia clavigera.</title>
        <authorList>
            <person name="Haridas S."/>
            <person name="Wang Y."/>
            <person name="Lim L."/>
            <person name="Massoumi Alamouti S."/>
            <person name="Jackman S."/>
            <person name="Docking R."/>
            <person name="Robertson G."/>
            <person name="Birol I."/>
            <person name="Bohlmann J."/>
            <person name="Breuil C."/>
        </authorList>
    </citation>
    <scope>NUCLEOTIDE SEQUENCE [LARGE SCALE GENOMIC DNA]</scope>
    <source>
        <strain evidence="9 10">UAMH 11346</strain>
    </source>
</reference>
<dbReference type="GO" id="GO:0031267">
    <property type="term" value="F:small GTPase binding"/>
    <property type="evidence" value="ECO:0007669"/>
    <property type="project" value="InterPro"/>
</dbReference>
<dbReference type="OMA" id="VFRRCVA"/>
<keyword evidence="10" id="KW-1185">Reference proteome</keyword>
<organism evidence="9 10">
    <name type="scientific">Ophiostoma piceae (strain UAMH 11346)</name>
    <name type="common">Sap stain fungus</name>
    <dbReference type="NCBI Taxonomy" id="1262450"/>
    <lineage>
        <taxon>Eukaryota</taxon>
        <taxon>Fungi</taxon>
        <taxon>Dikarya</taxon>
        <taxon>Ascomycota</taxon>
        <taxon>Pezizomycotina</taxon>
        <taxon>Sordariomycetes</taxon>
        <taxon>Sordariomycetidae</taxon>
        <taxon>Ophiostomatales</taxon>
        <taxon>Ophiostomataceae</taxon>
        <taxon>Ophiostoma</taxon>
    </lineage>
</organism>
<feature type="transmembrane region" description="Helical" evidence="6">
    <location>
        <begin position="158"/>
        <end position="178"/>
    </location>
</feature>
<feature type="region of interest" description="Disordered" evidence="7">
    <location>
        <begin position="34"/>
        <end position="63"/>
    </location>
</feature>
<dbReference type="VEuPathDB" id="FungiDB:F503_07728"/>